<evidence type="ECO:0000313" key="3">
    <source>
        <dbReference type="Proteomes" id="UP000321901"/>
    </source>
</evidence>
<dbReference type="AlphaFoldDB" id="A0A511Z866"/>
<evidence type="ECO:0000313" key="2">
    <source>
        <dbReference type="EMBL" id="GEN83633.1"/>
    </source>
</evidence>
<feature type="domain" description="YqbQ/XkdQ" evidence="1">
    <location>
        <begin position="202"/>
        <end position="332"/>
    </location>
</feature>
<comment type="caution">
    <text evidence="2">The sequence shown here is derived from an EMBL/GenBank/DDBJ whole genome shotgun (WGS) entry which is preliminary data.</text>
</comment>
<dbReference type="RefSeq" id="WP_147057726.1">
    <property type="nucleotide sequence ID" value="NZ_BJYL01000024.1"/>
</dbReference>
<reference evidence="2 3" key="1">
    <citation type="submission" date="2019-07" db="EMBL/GenBank/DDBJ databases">
        <title>Whole genome shotgun sequence of Sporosarcina luteola NBRC 105378.</title>
        <authorList>
            <person name="Hosoyama A."/>
            <person name="Uohara A."/>
            <person name="Ohji S."/>
            <person name="Ichikawa N."/>
        </authorList>
    </citation>
    <scope>NUCLEOTIDE SEQUENCE [LARGE SCALE GENOMIC DNA]</scope>
    <source>
        <strain evidence="2 3">NBRC 105378</strain>
    </source>
</reference>
<dbReference type="OrthoDB" id="9815473at2"/>
<dbReference type="InterPro" id="IPR056937">
    <property type="entry name" value="YqbQ/XkdQ"/>
</dbReference>
<dbReference type="EMBL" id="BJYL01000024">
    <property type="protein sequence ID" value="GEN83633.1"/>
    <property type="molecule type" value="Genomic_DNA"/>
</dbReference>
<sequence length="340" mass="38716">MKARRAYIALEYNGVDITEDLGKDLLSFTYTDNAGGSADDVAVEISDVKRKWISNWMFQKGDTFVASIITVNWRKDGEKKKLPCGFFVVDEPEYRGRPSVISLKGISIPKNRNFMDLKRSKSWKGITLKAMGADIAKRYGLQLFYDSKDNPVFKDRQQKDEEDSAFLQKACGDEGFSLKVTDMKIIIFKESEYEQKKPIATFHESDSTVLNYSFKSTETNTAYAGVQLKYFDAKKKKTIQYLFAPKNINKDEDRIYKINKRVANLDEAQRLAKATLRKLNRKEMKATLEIVGDTRILASSTIELEGFGSFSGKYYVEKASHSLSGYKTTLELHKVLTGGY</sequence>
<proteinExistence type="predicted"/>
<dbReference type="Pfam" id="PF24032">
    <property type="entry name" value="YQBQ"/>
    <property type="match status" value="1"/>
</dbReference>
<dbReference type="Proteomes" id="UP000321901">
    <property type="component" value="Unassembled WGS sequence"/>
</dbReference>
<organism evidence="2 3">
    <name type="scientific">Sporosarcina luteola</name>
    <dbReference type="NCBI Taxonomy" id="582850"/>
    <lineage>
        <taxon>Bacteria</taxon>
        <taxon>Bacillati</taxon>
        <taxon>Bacillota</taxon>
        <taxon>Bacilli</taxon>
        <taxon>Bacillales</taxon>
        <taxon>Caryophanaceae</taxon>
        <taxon>Sporosarcina</taxon>
    </lineage>
</organism>
<gene>
    <name evidence="2" type="ORF">SLU01_19450</name>
</gene>
<evidence type="ECO:0000259" key="1">
    <source>
        <dbReference type="Pfam" id="PF24032"/>
    </source>
</evidence>
<protein>
    <recommendedName>
        <fullName evidence="1">YqbQ/XkdQ domain-containing protein</fullName>
    </recommendedName>
</protein>
<name>A0A511Z866_9BACL</name>
<keyword evidence="3" id="KW-1185">Reference proteome</keyword>
<accession>A0A511Z866</accession>
<dbReference type="SUPFAM" id="SSF69279">
    <property type="entry name" value="Phage tail proteins"/>
    <property type="match status" value="1"/>
</dbReference>